<comment type="caution">
    <text evidence="1">The sequence shown here is derived from an EMBL/GenBank/DDBJ whole genome shotgun (WGS) entry which is preliminary data.</text>
</comment>
<accession>A0ACB8WU11</accession>
<feature type="non-terminal residue" evidence="1">
    <location>
        <position position="1"/>
    </location>
</feature>
<dbReference type="EMBL" id="CM041536">
    <property type="protein sequence ID" value="KAI3371140.1"/>
    <property type="molecule type" value="Genomic_DNA"/>
</dbReference>
<gene>
    <name evidence="1" type="ORF">L3Q82_023767</name>
</gene>
<name>A0ACB8WU11_9TELE</name>
<evidence type="ECO:0000313" key="2">
    <source>
        <dbReference type="Proteomes" id="UP000831701"/>
    </source>
</evidence>
<protein>
    <submittedName>
        <fullName evidence="1">Uncharacterized protein</fullName>
    </submittedName>
</protein>
<sequence>LIKGPPLCETATSGEQRRKRKQDKESTSALISVTVMSLCVSAGGRVSYSYSFSYSGLRAVIRAPSRPPCAGTLEWFESGPDIPEEIAAQTPSSSQSATNSRIAALPLKIVI</sequence>
<organism evidence="1 2">
    <name type="scientific">Scortum barcoo</name>
    <name type="common">barcoo grunter</name>
    <dbReference type="NCBI Taxonomy" id="214431"/>
    <lineage>
        <taxon>Eukaryota</taxon>
        <taxon>Metazoa</taxon>
        <taxon>Chordata</taxon>
        <taxon>Craniata</taxon>
        <taxon>Vertebrata</taxon>
        <taxon>Euteleostomi</taxon>
        <taxon>Actinopterygii</taxon>
        <taxon>Neopterygii</taxon>
        <taxon>Teleostei</taxon>
        <taxon>Neoteleostei</taxon>
        <taxon>Acanthomorphata</taxon>
        <taxon>Eupercaria</taxon>
        <taxon>Centrarchiformes</taxon>
        <taxon>Terapontoidei</taxon>
        <taxon>Terapontidae</taxon>
        <taxon>Scortum</taxon>
    </lineage>
</organism>
<keyword evidence="2" id="KW-1185">Reference proteome</keyword>
<reference evidence="1" key="1">
    <citation type="submission" date="2022-04" db="EMBL/GenBank/DDBJ databases">
        <title>Jade perch genome.</title>
        <authorList>
            <person name="Chao B."/>
        </authorList>
    </citation>
    <scope>NUCLEOTIDE SEQUENCE</scope>
    <source>
        <strain evidence="1">CB-2022</strain>
    </source>
</reference>
<proteinExistence type="predicted"/>
<evidence type="ECO:0000313" key="1">
    <source>
        <dbReference type="EMBL" id="KAI3371140.1"/>
    </source>
</evidence>
<dbReference type="Proteomes" id="UP000831701">
    <property type="component" value="Chromosome 6"/>
</dbReference>